<evidence type="ECO:0000256" key="1">
    <source>
        <dbReference type="ARBA" id="ARBA00007920"/>
    </source>
</evidence>
<dbReference type="HOGENOM" id="CLU_014564_0_0_1"/>
<evidence type="ECO:0000259" key="5">
    <source>
        <dbReference type="Pfam" id="PF24883"/>
    </source>
</evidence>
<dbReference type="SUPFAM" id="SSF52540">
    <property type="entry name" value="P-loop containing nucleoside triphosphate hydrolases"/>
    <property type="match status" value="1"/>
</dbReference>
<dbReference type="GO" id="GO:0016787">
    <property type="term" value="F:hydrolase activity"/>
    <property type="evidence" value="ECO:0007669"/>
    <property type="project" value="UniProtKB-KW"/>
</dbReference>
<dbReference type="Gene3D" id="3.40.50.1820">
    <property type="entry name" value="alpha/beta hydrolase"/>
    <property type="match status" value="1"/>
</dbReference>
<dbReference type="PANTHER" id="PTHR10039">
    <property type="entry name" value="AMELOGENIN"/>
    <property type="match status" value="1"/>
</dbReference>
<dbReference type="InterPro" id="IPR056884">
    <property type="entry name" value="NPHP3-like_N"/>
</dbReference>
<name>S3CLV7_GLAL2</name>
<dbReference type="InterPro" id="IPR029058">
    <property type="entry name" value="AB_hydrolase_fold"/>
</dbReference>
<evidence type="ECO:0000313" key="6">
    <source>
        <dbReference type="EMBL" id="EPE27487.1"/>
    </source>
</evidence>
<feature type="domain" description="Nephrocystin 3-like N-terminal" evidence="5">
    <location>
        <begin position="361"/>
        <end position="521"/>
    </location>
</feature>
<dbReference type="InterPro" id="IPR054471">
    <property type="entry name" value="GPIID_WHD"/>
</dbReference>
<evidence type="ECO:0000259" key="3">
    <source>
        <dbReference type="Pfam" id="PF05057"/>
    </source>
</evidence>
<dbReference type="Pfam" id="PF24883">
    <property type="entry name" value="NPHP3_N"/>
    <property type="match status" value="1"/>
</dbReference>
<reference evidence="6 7" key="1">
    <citation type="journal article" date="2013" name="BMC Genomics">
        <title>Genomics-driven discovery of the pneumocandin biosynthetic gene cluster in the fungus Glarea lozoyensis.</title>
        <authorList>
            <person name="Chen L."/>
            <person name="Yue Q."/>
            <person name="Zhang X."/>
            <person name="Xiang M."/>
            <person name="Wang C."/>
            <person name="Li S."/>
            <person name="Che Y."/>
            <person name="Ortiz-Lopez F.J."/>
            <person name="Bills G.F."/>
            <person name="Liu X."/>
            <person name="An Z."/>
        </authorList>
    </citation>
    <scope>NUCLEOTIDE SEQUENCE [LARGE SCALE GENOMIC DNA]</scope>
    <source>
        <strain evidence="7">ATCC 20868 / MF5171</strain>
    </source>
</reference>
<proteinExistence type="inferred from homology"/>
<dbReference type="GeneID" id="19463333"/>
<dbReference type="OrthoDB" id="194358at2759"/>
<feature type="domain" description="GPI inositol-deacylase winged helix" evidence="4">
    <location>
        <begin position="626"/>
        <end position="711"/>
    </location>
</feature>
<keyword evidence="6" id="KW-0378">Hydrolase</keyword>
<dbReference type="KEGG" id="glz:GLAREA_04278"/>
<dbReference type="AlphaFoldDB" id="S3CLV7"/>
<keyword evidence="2" id="KW-0677">Repeat</keyword>
<dbReference type="RefSeq" id="XP_008084846.1">
    <property type="nucleotide sequence ID" value="XM_008086655.1"/>
</dbReference>
<sequence>MGCQCVGSEANLDNFIFTVQTPQKWSRDRRKQSTFGRAFSRSIPSNGVAVDKKGPLGLSTLHDPNDAIADLIFVHGLGGGSESTWTESHNGTLDPTLYWPKRWLPYEDGFSDVRIHSFGYDSNWKKESTLNIHDFAKSLLVAIMDSPAIIKKNQNIPLLFAAHSMGGLVIKKAYILSRSSHEYTSIATRTKAMLFLATPHRGSDLGTTFTKILSLSSGSRPFVTDLQRNSQITQSMNDEFSSLCEDLQLYSFYETMPTTVGPRKIMVVERDMATLGYTNERTAYLNADHRHVVKFLTPEDVNYKTIRNALAAVIHGLGQDPLLAADKKVMTGLQDQLNLYLNTSEAPGDMLMTVESMRLPGSCEWILSKASFLDWRDSANPAIYWVSANPGTGKSVLCGFVIGYLRDSALAYCYYLFSLADKNTSRITACLLSLAWQISVAQPDIMETVIEICSTDGGVGKLTDHRTVWRKLFIEGILRLKLQRFYLVLDALDECEESTELVAYLLKMTDACDVRIFVTHRRRYEAPKNLSALNVKVYAETIGPDETELDIALYLQENIHTLPQLTDEARLDMAQNILEKSAGCFLWVDLVFQQLRDCFTVSDTQRVLEETPSDMDNLYSTILRGMSNAPHGKEVAKSILNWVVCSARPMTVDELHKALEVDLNDTIHNVRRAIETTCGQLVHVDFQSQVHVMHQTVKEQLLHHHESEFSIMRKNGHKRLALVCLKYLSDLDVGGAKRRPNGNRSISVRSPFLAYASTHLSNHITFIDSTDDEFITALASFLSSPKVLLWIEYLAS</sequence>
<dbReference type="Pfam" id="PF22939">
    <property type="entry name" value="WHD_GPIID"/>
    <property type="match status" value="1"/>
</dbReference>
<dbReference type="SUPFAM" id="SSF53474">
    <property type="entry name" value="alpha/beta-Hydrolases"/>
    <property type="match status" value="1"/>
</dbReference>
<evidence type="ECO:0000256" key="2">
    <source>
        <dbReference type="ARBA" id="ARBA00022737"/>
    </source>
</evidence>
<keyword evidence="7" id="KW-1185">Reference proteome</keyword>
<dbReference type="InterPro" id="IPR027417">
    <property type="entry name" value="P-loop_NTPase"/>
</dbReference>
<feature type="domain" description="DUF676" evidence="3">
    <location>
        <begin position="72"/>
        <end position="205"/>
    </location>
</feature>
<dbReference type="Gene3D" id="3.40.50.300">
    <property type="entry name" value="P-loop containing nucleotide triphosphate hydrolases"/>
    <property type="match status" value="1"/>
</dbReference>
<dbReference type="OMA" id="KELPICY"/>
<accession>S3CLV7</accession>
<comment type="similarity">
    <text evidence="1">Belongs to the putative lipase ROG1 family.</text>
</comment>
<evidence type="ECO:0000313" key="7">
    <source>
        <dbReference type="Proteomes" id="UP000016922"/>
    </source>
</evidence>
<dbReference type="PANTHER" id="PTHR10039:SF16">
    <property type="entry name" value="GPI INOSITOL-DEACYLASE"/>
    <property type="match status" value="1"/>
</dbReference>
<evidence type="ECO:0000259" key="4">
    <source>
        <dbReference type="Pfam" id="PF22939"/>
    </source>
</evidence>
<dbReference type="Proteomes" id="UP000016922">
    <property type="component" value="Unassembled WGS sequence"/>
</dbReference>
<organism evidence="6 7">
    <name type="scientific">Glarea lozoyensis (strain ATCC 20868 / MF5171)</name>
    <dbReference type="NCBI Taxonomy" id="1116229"/>
    <lineage>
        <taxon>Eukaryota</taxon>
        <taxon>Fungi</taxon>
        <taxon>Dikarya</taxon>
        <taxon>Ascomycota</taxon>
        <taxon>Pezizomycotina</taxon>
        <taxon>Leotiomycetes</taxon>
        <taxon>Helotiales</taxon>
        <taxon>Helotiaceae</taxon>
        <taxon>Glarea</taxon>
    </lineage>
</organism>
<dbReference type="eggNOG" id="KOG2029">
    <property type="taxonomic scope" value="Eukaryota"/>
</dbReference>
<gene>
    <name evidence="6" type="ORF">GLAREA_04278</name>
</gene>
<dbReference type="EMBL" id="KE145369">
    <property type="protein sequence ID" value="EPE27487.1"/>
    <property type="molecule type" value="Genomic_DNA"/>
</dbReference>
<dbReference type="Pfam" id="PF05057">
    <property type="entry name" value="DUF676"/>
    <property type="match status" value="1"/>
</dbReference>
<protein>
    <submittedName>
        <fullName evidence="6">Alpha/beta-Hydrolase</fullName>
    </submittedName>
</protein>
<dbReference type="InterPro" id="IPR007751">
    <property type="entry name" value="DUF676_lipase-like"/>
</dbReference>